<feature type="region of interest" description="Disordered" evidence="1">
    <location>
        <begin position="58"/>
        <end position="77"/>
    </location>
</feature>
<evidence type="ECO:0000313" key="2">
    <source>
        <dbReference type="EMBL" id="RKR87283.1"/>
    </source>
</evidence>
<organism evidence="2 3">
    <name type="scientific">Micromonospora pisi</name>
    <dbReference type="NCBI Taxonomy" id="589240"/>
    <lineage>
        <taxon>Bacteria</taxon>
        <taxon>Bacillati</taxon>
        <taxon>Actinomycetota</taxon>
        <taxon>Actinomycetes</taxon>
        <taxon>Micromonosporales</taxon>
        <taxon>Micromonosporaceae</taxon>
        <taxon>Micromonospora</taxon>
    </lineage>
</organism>
<gene>
    <name evidence="2" type="ORF">BDK92_1558</name>
</gene>
<dbReference type="RefSeq" id="WP_121155921.1">
    <property type="nucleotide sequence ID" value="NZ_RBKT01000001.1"/>
</dbReference>
<evidence type="ECO:0000313" key="3">
    <source>
        <dbReference type="Proteomes" id="UP000277671"/>
    </source>
</evidence>
<protein>
    <submittedName>
        <fullName evidence="2">Uncharacterized protein</fullName>
    </submittedName>
</protein>
<dbReference type="Proteomes" id="UP000277671">
    <property type="component" value="Unassembled WGS sequence"/>
</dbReference>
<comment type="caution">
    <text evidence="2">The sequence shown here is derived from an EMBL/GenBank/DDBJ whole genome shotgun (WGS) entry which is preliminary data.</text>
</comment>
<sequence>MLIDCDSCTVRGPACDGCLVSALIDRPEVEAGLTADEHRAIEVFSRAGFEVSVLSSGPAAAPLPLARPRRTRRPRVA</sequence>
<dbReference type="EMBL" id="RBKT01000001">
    <property type="protein sequence ID" value="RKR87283.1"/>
    <property type="molecule type" value="Genomic_DNA"/>
</dbReference>
<accession>A0A495JEM4</accession>
<feature type="compositionally biased region" description="Basic residues" evidence="1">
    <location>
        <begin position="67"/>
        <end position="77"/>
    </location>
</feature>
<proteinExistence type="predicted"/>
<name>A0A495JEM4_9ACTN</name>
<dbReference type="AlphaFoldDB" id="A0A495JEM4"/>
<reference evidence="2 3" key="1">
    <citation type="submission" date="2018-10" db="EMBL/GenBank/DDBJ databases">
        <title>Sequencing the genomes of 1000 actinobacteria strains.</title>
        <authorList>
            <person name="Klenk H.-P."/>
        </authorList>
    </citation>
    <scope>NUCLEOTIDE SEQUENCE [LARGE SCALE GENOMIC DNA]</scope>
    <source>
        <strain evidence="2 3">DSM 45175</strain>
    </source>
</reference>
<dbReference type="OrthoDB" id="4774211at2"/>
<evidence type="ECO:0000256" key="1">
    <source>
        <dbReference type="SAM" id="MobiDB-lite"/>
    </source>
</evidence>
<keyword evidence="3" id="KW-1185">Reference proteome</keyword>